<dbReference type="Proteomes" id="UP000738359">
    <property type="component" value="Unassembled WGS sequence"/>
</dbReference>
<evidence type="ECO:0000313" key="3">
    <source>
        <dbReference type="Proteomes" id="UP000738359"/>
    </source>
</evidence>
<name>A0A9P6IMT8_MORAP</name>
<feature type="non-terminal residue" evidence="2">
    <location>
        <position position="76"/>
    </location>
</feature>
<evidence type="ECO:0000256" key="1">
    <source>
        <dbReference type="SAM" id="MobiDB-lite"/>
    </source>
</evidence>
<proteinExistence type="predicted"/>
<comment type="caution">
    <text evidence="2">The sequence shown here is derived from an EMBL/GenBank/DDBJ whole genome shotgun (WGS) entry which is preliminary data.</text>
</comment>
<reference evidence="2" key="1">
    <citation type="journal article" date="2020" name="Fungal Divers.">
        <title>Resolving the Mortierellaceae phylogeny through synthesis of multi-gene phylogenetics and phylogenomics.</title>
        <authorList>
            <person name="Vandepol N."/>
            <person name="Liber J."/>
            <person name="Desiro A."/>
            <person name="Na H."/>
            <person name="Kennedy M."/>
            <person name="Barry K."/>
            <person name="Grigoriev I.V."/>
            <person name="Miller A.N."/>
            <person name="O'Donnell K."/>
            <person name="Stajich J.E."/>
            <person name="Bonito G."/>
        </authorList>
    </citation>
    <scope>NUCLEOTIDE SEQUENCE</scope>
    <source>
        <strain evidence="2">CK1249</strain>
    </source>
</reference>
<organism evidence="2 3">
    <name type="scientific">Mortierella alpina</name>
    <name type="common">Oleaginous fungus</name>
    <name type="synonym">Mortierella renispora</name>
    <dbReference type="NCBI Taxonomy" id="64518"/>
    <lineage>
        <taxon>Eukaryota</taxon>
        <taxon>Fungi</taxon>
        <taxon>Fungi incertae sedis</taxon>
        <taxon>Mucoromycota</taxon>
        <taxon>Mortierellomycotina</taxon>
        <taxon>Mortierellomycetes</taxon>
        <taxon>Mortierellales</taxon>
        <taxon>Mortierellaceae</taxon>
        <taxon>Mortierella</taxon>
    </lineage>
</organism>
<dbReference type="EMBL" id="JAAAHY010003585">
    <property type="protein sequence ID" value="KAF9939870.1"/>
    <property type="molecule type" value="Genomic_DNA"/>
</dbReference>
<feature type="compositionally biased region" description="Basic and acidic residues" evidence="1">
    <location>
        <begin position="27"/>
        <end position="40"/>
    </location>
</feature>
<accession>A0A9P6IMT8</accession>
<evidence type="ECO:0000313" key="2">
    <source>
        <dbReference type="EMBL" id="KAF9939870.1"/>
    </source>
</evidence>
<gene>
    <name evidence="2" type="ORF">BGZ70_006391</name>
</gene>
<feature type="region of interest" description="Disordered" evidence="1">
    <location>
        <begin position="1"/>
        <end position="40"/>
    </location>
</feature>
<dbReference type="AlphaFoldDB" id="A0A9P6IMT8"/>
<feature type="non-terminal residue" evidence="2">
    <location>
        <position position="1"/>
    </location>
</feature>
<protein>
    <submittedName>
        <fullName evidence="2">Uncharacterized protein</fullName>
    </submittedName>
</protein>
<sequence length="76" mass="8559">HVGPTLHAAVESSAIEKKSRGPSNSKDAQDTTEDRRSRKDDFEKEPYFISAAFLQAVRIPFRVVKAPWQVADFTII</sequence>
<keyword evidence="3" id="KW-1185">Reference proteome</keyword>